<reference evidence="11" key="1">
    <citation type="submission" date="2016-10" db="EMBL/GenBank/DDBJ databases">
        <authorList>
            <person name="Varghese N."/>
            <person name="Submissions S."/>
        </authorList>
    </citation>
    <scope>NUCLEOTIDE SEQUENCE [LARGE SCALE GENOMIC DNA]</scope>
    <source>
        <strain evidence="11">CGMCC 4.5579</strain>
    </source>
</reference>
<feature type="transmembrane region" description="Helical" evidence="9">
    <location>
        <begin position="90"/>
        <end position="107"/>
    </location>
</feature>
<evidence type="ECO:0000313" key="11">
    <source>
        <dbReference type="Proteomes" id="UP000198727"/>
    </source>
</evidence>
<dbReference type="RefSeq" id="WP_092534762.1">
    <property type="nucleotide sequence ID" value="NZ_FOWW01000010.1"/>
</dbReference>
<comment type="subcellular location">
    <subcellularLocation>
        <location evidence="1">Cell membrane</location>
        <topology evidence="1">Multi-pass membrane protein</topology>
    </subcellularLocation>
</comment>
<dbReference type="GO" id="GO:0022857">
    <property type="term" value="F:transmembrane transporter activity"/>
    <property type="evidence" value="ECO:0007669"/>
    <property type="project" value="InterPro"/>
</dbReference>
<feature type="transmembrane region" description="Helical" evidence="9">
    <location>
        <begin position="218"/>
        <end position="244"/>
    </location>
</feature>
<feature type="region of interest" description="Disordered" evidence="8">
    <location>
        <begin position="1"/>
        <end position="27"/>
    </location>
</feature>
<feature type="transmembrane region" description="Helical" evidence="9">
    <location>
        <begin position="335"/>
        <end position="352"/>
    </location>
</feature>
<dbReference type="InterPro" id="IPR037294">
    <property type="entry name" value="ABC_BtuC-like"/>
</dbReference>
<protein>
    <submittedName>
        <fullName evidence="10">Iron complex transport system permease protein</fullName>
    </submittedName>
</protein>
<dbReference type="Gene3D" id="1.10.3470.10">
    <property type="entry name" value="ABC transporter involved in vitamin B12 uptake, BtuC"/>
    <property type="match status" value="1"/>
</dbReference>
<keyword evidence="6 9" id="KW-1133">Transmembrane helix</keyword>
<feature type="transmembrane region" description="Helical" evidence="9">
    <location>
        <begin position="307"/>
        <end position="328"/>
    </location>
</feature>
<dbReference type="PANTHER" id="PTHR30472">
    <property type="entry name" value="FERRIC ENTEROBACTIN TRANSPORT SYSTEM PERMEASE PROTEIN"/>
    <property type="match status" value="1"/>
</dbReference>
<evidence type="ECO:0000256" key="4">
    <source>
        <dbReference type="ARBA" id="ARBA00022475"/>
    </source>
</evidence>
<dbReference type="PANTHER" id="PTHR30472:SF1">
    <property type="entry name" value="FE(3+) DICITRATE TRANSPORT SYSTEM PERMEASE PROTEIN FECC-RELATED"/>
    <property type="match status" value="1"/>
</dbReference>
<feature type="transmembrane region" description="Helical" evidence="9">
    <location>
        <begin position="119"/>
        <end position="140"/>
    </location>
</feature>
<evidence type="ECO:0000256" key="2">
    <source>
        <dbReference type="ARBA" id="ARBA00007935"/>
    </source>
</evidence>
<dbReference type="OrthoDB" id="9782305at2"/>
<dbReference type="SUPFAM" id="SSF81345">
    <property type="entry name" value="ABC transporter involved in vitamin B12 uptake, BtuC"/>
    <property type="match status" value="1"/>
</dbReference>
<dbReference type="CDD" id="cd06550">
    <property type="entry name" value="TM_ABC_iron-siderophores_like"/>
    <property type="match status" value="1"/>
</dbReference>
<dbReference type="GO" id="GO:0005886">
    <property type="term" value="C:plasma membrane"/>
    <property type="evidence" value="ECO:0007669"/>
    <property type="project" value="UniProtKB-SubCell"/>
</dbReference>
<feature type="transmembrane region" description="Helical" evidence="9">
    <location>
        <begin position="177"/>
        <end position="198"/>
    </location>
</feature>
<dbReference type="STRING" id="587909.SAMN05421810_11083"/>
<dbReference type="Pfam" id="PF01032">
    <property type="entry name" value="FecCD"/>
    <property type="match status" value="1"/>
</dbReference>
<gene>
    <name evidence="10" type="ORF">SAMN05421810_11083</name>
</gene>
<accession>A0A1I5ZRT9</accession>
<dbReference type="Proteomes" id="UP000198727">
    <property type="component" value="Unassembled WGS sequence"/>
</dbReference>
<dbReference type="InterPro" id="IPR000522">
    <property type="entry name" value="ABC_transptr_permease_BtuC"/>
</dbReference>
<keyword evidence="7 9" id="KW-0472">Membrane</keyword>
<keyword evidence="11" id="KW-1185">Reference proteome</keyword>
<comment type="similarity">
    <text evidence="2">Belongs to the binding-protein-dependent transport system permease family. FecCD subfamily.</text>
</comment>
<name>A0A1I5ZRT9_9PSEU</name>
<evidence type="ECO:0000256" key="5">
    <source>
        <dbReference type="ARBA" id="ARBA00022692"/>
    </source>
</evidence>
<feature type="transmembrane region" description="Helical" evidence="9">
    <location>
        <begin position="146"/>
        <end position="165"/>
    </location>
</feature>
<feature type="transmembrane region" description="Helical" evidence="9">
    <location>
        <begin position="37"/>
        <end position="57"/>
    </location>
</feature>
<feature type="transmembrane region" description="Helical" evidence="9">
    <location>
        <begin position="265"/>
        <end position="287"/>
    </location>
</feature>
<organism evidence="10 11">
    <name type="scientific">Amycolatopsis arida</name>
    <dbReference type="NCBI Taxonomy" id="587909"/>
    <lineage>
        <taxon>Bacteria</taxon>
        <taxon>Bacillati</taxon>
        <taxon>Actinomycetota</taxon>
        <taxon>Actinomycetes</taxon>
        <taxon>Pseudonocardiales</taxon>
        <taxon>Pseudonocardiaceae</taxon>
        <taxon>Amycolatopsis</taxon>
    </lineage>
</organism>
<dbReference type="FunFam" id="1.10.3470.10:FF:000001">
    <property type="entry name" value="Vitamin B12 ABC transporter permease BtuC"/>
    <property type="match status" value="1"/>
</dbReference>
<dbReference type="EMBL" id="FOWW01000010">
    <property type="protein sequence ID" value="SFQ59083.1"/>
    <property type="molecule type" value="Genomic_DNA"/>
</dbReference>
<keyword evidence="3" id="KW-0813">Transport</keyword>
<dbReference type="GO" id="GO:0033214">
    <property type="term" value="P:siderophore-iron import into cell"/>
    <property type="evidence" value="ECO:0007669"/>
    <property type="project" value="TreeGrafter"/>
</dbReference>
<evidence type="ECO:0000256" key="7">
    <source>
        <dbReference type="ARBA" id="ARBA00023136"/>
    </source>
</evidence>
<evidence type="ECO:0000313" key="10">
    <source>
        <dbReference type="EMBL" id="SFQ59083.1"/>
    </source>
</evidence>
<dbReference type="AlphaFoldDB" id="A0A1I5ZRT9"/>
<evidence type="ECO:0000256" key="8">
    <source>
        <dbReference type="SAM" id="MobiDB-lite"/>
    </source>
</evidence>
<sequence>MPVAACSPPGADPSEADERAAGTDPTSRRRSAAVRGLGLLVALGVLTAVALVSVWLGTRDIPLTATWSVLWHPDGSEAAVIIHEYRIPRTLLGIVVGAALGLAGALMQGLTRNPLADPGLLGVSLGAASGVVVAIAFFGVATALGYVWFAFLGAALAAAVVYLLGAAGGGMATPERLVLAGSALTAVLFAGNTAVLLLDPRAFDDFRFWNVGSLAGRGYPVLLAVLPFVVLGVVLAALLVRPLNALALGEQVGRALGAHPTRTRVLGAVAVTLLCGAATAAAGPLWFVGLAVPHMARQLVGPDQRWVLPYSLVLAPALLLGADVLGRVLSAPHELQVGIVTAFLGAPVFIALCRRRKLAAL</sequence>
<proteinExistence type="inferred from homology"/>
<evidence type="ECO:0000256" key="9">
    <source>
        <dbReference type="SAM" id="Phobius"/>
    </source>
</evidence>
<keyword evidence="4" id="KW-1003">Cell membrane</keyword>
<evidence type="ECO:0000256" key="6">
    <source>
        <dbReference type="ARBA" id="ARBA00022989"/>
    </source>
</evidence>
<keyword evidence="5 9" id="KW-0812">Transmembrane</keyword>
<evidence type="ECO:0000256" key="1">
    <source>
        <dbReference type="ARBA" id="ARBA00004651"/>
    </source>
</evidence>
<evidence type="ECO:0000256" key="3">
    <source>
        <dbReference type="ARBA" id="ARBA00022448"/>
    </source>
</evidence>